<sequence>MFTRQIHDIRQIVGAATPVEVEGFAPVQHPLLPAINPVYQFRRDLLRPVIATWKQALHRHPHQPIQGLFLTGPSGSGKTSIVTQLFARLNVPVFVFDATRSTDLMEGVRTVGIEDGNTIDQPGGIVQAMIGGYPVLINEVDVLKPEEGTLLYSILDSGQIATPDGQVVKAAPGFAMIFSANTNGTGDDTGLYAGTRRQSAALTRRVRVVEVGYMDADQEKRVLKAHFPDLDAALLDKVMRVLASTRNSANNGSDGILRGLSTDETVSWINDALLSATMERDGLNPFVETLMWNYANKLQYDARDAVRKLAQGVFGGAAA</sequence>
<dbReference type="SUPFAM" id="SSF52540">
    <property type="entry name" value="P-loop containing nucleoside triphosphate hydrolases"/>
    <property type="match status" value="1"/>
</dbReference>
<dbReference type="OrthoDB" id="9808317at2"/>
<dbReference type="GO" id="GO:0005524">
    <property type="term" value="F:ATP binding"/>
    <property type="evidence" value="ECO:0007669"/>
    <property type="project" value="UniProtKB-KW"/>
</dbReference>
<dbReference type="PANTHER" id="PTHR48103">
    <property type="entry name" value="MIDASIN-RELATED"/>
    <property type="match status" value="1"/>
</dbReference>
<geneLocation type="plasmid" evidence="4">
    <name>unnamed</name>
</geneLocation>
<protein>
    <recommendedName>
        <fullName evidence="3">ATPase dynein-related AAA domain-containing protein</fullName>
    </recommendedName>
</protein>
<dbReference type="PANTHER" id="PTHR48103:SF2">
    <property type="entry name" value="MIDASIN"/>
    <property type="match status" value="1"/>
</dbReference>
<evidence type="ECO:0000259" key="3">
    <source>
        <dbReference type="Pfam" id="PF07728"/>
    </source>
</evidence>
<dbReference type="GO" id="GO:0030687">
    <property type="term" value="C:preribosome, large subunit precursor"/>
    <property type="evidence" value="ECO:0007669"/>
    <property type="project" value="TreeGrafter"/>
</dbReference>
<dbReference type="InterPro" id="IPR027417">
    <property type="entry name" value="P-loop_NTPase"/>
</dbReference>
<reference evidence="4 5" key="2">
    <citation type="submission" date="2018-03" db="EMBL/GenBank/DDBJ databases">
        <authorList>
            <person name="Keele B.F."/>
        </authorList>
    </citation>
    <scope>NUCLEOTIDE SEQUENCE [LARGE SCALE GENOMIC DNA]</scope>
    <source>
        <strain evidence="4 5">D13</strain>
        <plasmid evidence="5">Plasmid unnamed</plasmid>
    </source>
</reference>
<dbReference type="GO" id="GO:0000027">
    <property type="term" value="P:ribosomal large subunit assembly"/>
    <property type="evidence" value="ECO:0007669"/>
    <property type="project" value="TreeGrafter"/>
</dbReference>
<evidence type="ECO:0000313" key="4">
    <source>
        <dbReference type="EMBL" id="AVQ00364.1"/>
    </source>
</evidence>
<keyword evidence="4" id="KW-0614">Plasmid</keyword>
<keyword evidence="1" id="KW-0547">Nucleotide-binding</keyword>
<gene>
    <name evidence="4" type="ORF">C7S18_23995</name>
</gene>
<reference evidence="4 5" key="1">
    <citation type="submission" date="2018-03" db="EMBL/GenBank/DDBJ databases">
        <title>Ahniella affigens gen. nov., sp. nov., a gammaproteobacterium isolated from sandy soil near a stream.</title>
        <authorList>
            <person name="Ko Y."/>
            <person name="Kim J.-H."/>
        </authorList>
    </citation>
    <scope>NUCLEOTIDE SEQUENCE [LARGE SCALE GENOMIC DNA]</scope>
    <source>
        <strain evidence="4 5">D13</strain>
        <plasmid evidence="5">Plasmid unnamed</plasmid>
    </source>
</reference>
<dbReference type="InterPro" id="IPR011704">
    <property type="entry name" value="ATPase_dyneun-rel_AAA"/>
</dbReference>
<dbReference type="Pfam" id="PF07728">
    <property type="entry name" value="AAA_5"/>
    <property type="match status" value="1"/>
</dbReference>
<keyword evidence="5" id="KW-1185">Reference proteome</keyword>
<dbReference type="AlphaFoldDB" id="A0A2P1PZU4"/>
<keyword evidence="2" id="KW-0067">ATP-binding</keyword>
<name>A0A2P1PZU4_9GAMM</name>
<evidence type="ECO:0000256" key="1">
    <source>
        <dbReference type="ARBA" id="ARBA00022741"/>
    </source>
</evidence>
<dbReference type="CDD" id="cd00009">
    <property type="entry name" value="AAA"/>
    <property type="match status" value="1"/>
</dbReference>
<feature type="domain" description="ATPase dynein-related AAA" evidence="3">
    <location>
        <begin position="68"/>
        <end position="187"/>
    </location>
</feature>
<evidence type="ECO:0000256" key="2">
    <source>
        <dbReference type="ARBA" id="ARBA00022840"/>
    </source>
</evidence>
<dbReference type="EMBL" id="CP027861">
    <property type="protein sequence ID" value="AVQ00364.1"/>
    <property type="molecule type" value="Genomic_DNA"/>
</dbReference>
<dbReference type="KEGG" id="xba:C7S18_23995"/>
<accession>A0A2P1PZU4</accession>
<organism evidence="4 5">
    <name type="scientific">Ahniella affigens</name>
    <dbReference type="NCBI Taxonomy" id="2021234"/>
    <lineage>
        <taxon>Bacteria</taxon>
        <taxon>Pseudomonadati</taxon>
        <taxon>Pseudomonadota</taxon>
        <taxon>Gammaproteobacteria</taxon>
        <taxon>Lysobacterales</taxon>
        <taxon>Rhodanobacteraceae</taxon>
        <taxon>Ahniella</taxon>
    </lineage>
</organism>
<dbReference type="Gene3D" id="3.40.50.300">
    <property type="entry name" value="P-loop containing nucleotide triphosphate hydrolases"/>
    <property type="match status" value="1"/>
</dbReference>
<evidence type="ECO:0000313" key="5">
    <source>
        <dbReference type="Proteomes" id="UP000241074"/>
    </source>
</evidence>
<dbReference type="GO" id="GO:0016887">
    <property type="term" value="F:ATP hydrolysis activity"/>
    <property type="evidence" value="ECO:0007669"/>
    <property type="project" value="InterPro"/>
</dbReference>
<proteinExistence type="predicted"/>
<dbReference type="Proteomes" id="UP000241074">
    <property type="component" value="Plasmid unnamed"/>
</dbReference>